<dbReference type="EMBL" id="CP119951">
    <property type="protein sequence ID" value="WFC93839.1"/>
    <property type="molecule type" value="Genomic_DNA"/>
</dbReference>
<dbReference type="GO" id="GO:0006506">
    <property type="term" value="P:GPI anchor biosynthetic process"/>
    <property type="evidence" value="ECO:0007669"/>
    <property type="project" value="TreeGrafter"/>
</dbReference>
<evidence type="ECO:0000256" key="7">
    <source>
        <dbReference type="RuleBase" id="RU365085"/>
    </source>
</evidence>
<feature type="transmembrane region" description="Helical" evidence="7">
    <location>
        <begin position="7"/>
        <end position="31"/>
    </location>
</feature>
<accession>A0AAF0IMA1</accession>
<protein>
    <recommendedName>
        <fullName evidence="7">Dolichol-phosphate mannosyltransferase subunit 3</fullName>
    </recommendedName>
</protein>
<feature type="transmembrane region" description="Helical" evidence="7">
    <location>
        <begin position="43"/>
        <end position="64"/>
    </location>
</feature>
<dbReference type="InterPro" id="IPR013174">
    <property type="entry name" value="DPM3"/>
</dbReference>
<dbReference type="PANTHER" id="PTHR16433:SF0">
    <property type="entry name" value="DOLICHOL-PHOSPHATE MANNOSYLTRANSFERASE SUBUNIT 3"/>
    <property type="match status" value="1"/>
</dbReference>
<keyword evidence="3 7" id="KW-0812">Transmembrane</keyword>
<evidence type="ECO:0000313" key="9">
    <source>
        <dbReference type="Proteomes" id="UP001216638"/>
    </source>
</evidence>
<keyword evidence="5 7" id="KW-1133">Transmembrane helix</keyword>
<sequence>MTRATRFAAISGIVSLVYFVFLLGILPVPLLSKSVADEILPTLPWWVLVSTGAYLLFSVGWGIFHFNDVPQAHEDLLLVRSDHNLRQDIKTAKDYLRERGVTVD</sequence>
<dbReference type="Proteomes" id="UP001216638">
    <property type="component" value="Chromosome 1"/>
</dbReference>
<evidence type="ECO:0000256" key="1">
    <source>
        <dbReference type="ARBA" id="ARBA00004477"/>
    </source>
</evidence>
<comment type="pathway">
    <text evidence="7">Protein modification; protein glycosylation.</text>
</comment>
<reference evidence="8" key="1">
    <citation type="submission" date="2023-03" db="EMBL/GenBank/DDBJ databases">
        <title>Mating type loci evolution in Malassezia.</title>
        <authorList>
            <person name="Coelho M.A."/>
        </authorList>
    </citation>
    <scope>NUCLEOTIDE SEQUENCE</scope>
    <source>
        <strain evidence="8">CBS 14135</strain>
    </source>
</reference>
<evidence type="ECO:0000256" key="2">
    <source>
        <dbReference type="ARBA" id="ARBA00010430"/>
    </source>
</evidence>
<evidence type="ECO:0000256" key="3">
    <source>
        <dbReference type="ARBA" id="ARBA00022692"/>
    </source>
</evidence>
<comment type="function">
    <text evidence="7">Stabilizer subunit of the dolichol-phosphate mannose (DPM) synthase complex; tethers catalytic subunit to the ER.</text>
</comment>
<evidence type="ECO:0000256" key="5">
    <source>
        <dbReference type="ARBA" id="ARBA00022989"/>
    </source>
</evidence>
<dbReference type="AlphaFoldDB" id="A0AAF0IMA1"/>
<gene>
    <name evidence="8" type="ORF">MBRA1_000463</name>
</gene>
<dbReference type="PANTHER" id="PTHR16433">
    <property type="entry name" value="DOLICHOL-PHOSPHATE MANNOSYLTRANSFERASE SUBUNIT 3"/>
    <property type="match status" value="1"/>
</dbReference>
<comment type="subunit">
    <text evidence="7">Component of the dolichol-phosphate mannose (DPM) synthase complex.</text>
</comment>
<organism evidence="8 9">
    <name type="scientific">Malassezia brasiliensis</name>
    <dbReference type="NCBI Taxonomy" id="1821822"/>
    <lineage>
        <taxon>Eukaryota</taxon>
        <taxon>Fungi</taxon>
        <taxon>Dikarya</taxon>
        <taxon>Basidiomycota</taxon>
        <taxon>Ustilaginomycotina</taxon>
        <taxon>Malasseziomycetes</taxon>
        <taxon>Malasseziales</taxon>
        <taxon>Malasseziaceae</taxon>
        <taxon>Malassezia</taxon>
    </lineage>
</organism>
<comment type="subcellular location">
    <subcellularLocation>
        <location evidence="1 7">Endoplasmic reticulum membrane</location>
        <topology evidence="1 7">Multi-pass membrane protein</topology>
    </subcellularLocation>
</comment>
<comment type="similarity">
    <text evidence="2 7">Belongs to the DPM3 family.</text>
</comment>
<dbReference type="Pfam" id="PF08285">
    <property type="entry name" value="DPM3"/>
    <property type="match status" value="1"/>
</dbReference>
<evidence type="ECO:0000256" key="4">
    <source>
        <dbReference type="ARBA" id="ARBA00022824"/>
    </source>
</evidence>
<dbReference type="GO" id="GO:0033185">
    <property type="term" value="C:dolichol-phosphate-mannose synthase complex"/>
    <property type="evidence" value="ECO:0007669"/>
    <property type="project" value="TreeGrafter"/>
</dbReference>
<proteinExistence type="inferred from homology"/>
<evidence type="ECO:0000256" key="6">
    <source>
        <dbReference type="ARBA" id="ARBA00023136"/>
    </source>
</evidence>
<keyword evidence="4 7" id="KW-0256">Endoplasmic reticulum</keyword>
<dbReference type="GO" id="GO:0005789">
    <property type="term" value="C:endoplasmic reticulum membrane"/>
    <property type="evidence" value="ECO:0007669"/>
    <property type="project" value="UniProtKB-SubCell"/>
</dbReference>
<name>A0AAF0IMA1_9BASI</name>
<keyword evidence="9" id="KW-1185">Reference proteome</keyword>
<evidence type="ECO:0000313" key="8">
    <source>
        <dbReference type="EMBL" id="WFC93839.1"/>
    </source>
</evidence>
<keyword evidence="6 7" id="KW-0472">Membrane</keyword>